<dbReference type="InterPro" id="IPR001697">
    <property type="entry name" value="Pyr_Knase"/>
</dbReference>
<keyword evidence="17" id="KW-1185">Reference proteome</keyword>
<evidence type="ECO:0000256" key="10">
    <source>
        <dbReference type="ARBA" id="ARBA00023152"/>
    </source>
</evidence>
<dbReference type="GO" id="GO:0016301">
    <property type="term" value="F:kinase activity"/>
    <property type="evidence" value="ECO:0007669"/>
    <property type="project" value="UniProtKB-KW"/>
</dbReference>
<evidence type="ECO:0000256" key="6">
    <source>
        <dbReference type="ARBA" id="ARBA00022741"/>
    </source>
</evidence>
<dbReference type="STRING" id="406327.Mevan_0916"/>
<dbReference type="GO" id="GO:0030955">
    <property type="term" value="F:potassium ion binding"/>
    <property type="evidence" value="ECO:0007669"/>
    <property type="project" value="UniProtKB-UniRule"/>
</dbReference>
<dbReference type="InterPro" id="IPR015806">
    <property type="entry name" value="Pyrv_Knase_insert_dom_sf"/>
</dbReference>
<name>A6UQP9_METVS</name>
<dbReference type="InterPro" id="IPR015813">
    <property type="entry name" value="Pyrv/PenolPyrv_kinase-like_dom"/>
</dbReference>
<dbReference type="InterPro" id="IPR011037">
    <property type="entry name" value="Pyrv_Knase-like_insert_dom_sf"/>
</dbReference>
<keyword evidence="4 13" id="KW-0808">Transferase</keyword>
<dbReference type="InterPro" id="IPR015795">
    <property type="entry name" value="Pyrv_Knase_C"/>
</dbReference>
<organism evidence="16 17">
    <name type="scientific">Methanococcus vannielii (strain ATCC 35089 / DSM 1224 / JCM 13029 / OCM 148 / SB)</name>
    <dbReference type="NCBI Taxonomy" id="406327"/>
    <lineage>
        <taxon>Archaea</taxon>
        <taxon>Methanobacteriati</taxon>
        <taxon>Methanobacteriota</taxon>
        <taxon>Methanomada group</taxon>
        <taxon>Methanococci</taxon>
        <taxon>Methanococcales</taxon>
        <taxon>Methanococcaceae</taxon>
        <taxon>Methanococcus</taxon>
    </lineage>
</organism>
<dbReference type="PROSITE" id="PS00110">
    <property type="entry name" value="PYRUVATE_KINASE"/>
    <property type="match status" value="1"/>
</dbReference>
<dbReference type="PRINTS" id="PR01050">
    <property type="entry name" value="PYRUVTKNASE"/>
</dbReference>
<dbReference type="InterPro" id="IPR015793">
    <property type="entry name" value="Pyrv_Knase_brl"/>
</dbReference>
<evidence type="ECO:0000256" key="1">
    <source>
        <dbReference type="ARBA" id="ARBA00004997"/>
    </source>
</evidence>
<dbReference type="PANTHER" id="PTHR11817">
    <property type="entry name" value="PYRUVATE KINASE"/>
    <property type="match status" value="1"/>
</dbReference>
<comment type="pathway">
    <text evidence="1 13">Carbohydrate degradation; glycolysis; pyruvate from D-glyceraldehyde 3-phosphate: step 5/5.</text>
</comment>
<dbReference type="Gene3D" id="3.40.1380.20">
    <property type="entry name" value="Pyruvate kinase, C-terminal domain"/>
    <property type="match status" value="1"/>
</dbReference>
<keyword evidence="10 13" id="KW-0324">Glycolysis</keyword>
<dbReference type="GO" id="GO:0000287">
    <property type="term" value="F:magnesium ion binding"/>
    <property type="evidence" value="ECO:0007669"/>
    <property type="project" value="UniProtKB-UniRule"/>
</dbReference>
<evidence type="ECO:0000259" key="14">
    <source>
        <dbReference type="Pfam" id="PF00224"/>
    </source>
</evidence>
<keyword evidence="8" id="KW-0067">ATP-binding</keyword>
<dbReference type="OrthoDB" id="56298at2157"/>
<evidence type="ECO:0000256" key="2">
    <source>
        <dbReference type="ARBA" id="ARBA00008663"/>
    </source>
</evidence>
<dbReference type="UniPathway" id="UPA00109">
    <property type="reaction ID" value="UER00188"/>
</dbReference>
<dbReference type="KEGG" id="mvn:Mevan_0916"/>
<comment type="catalytic activity">
    <reaction evidence="13">
        <text>pyruvate + ATP = phosphoenolpyruvate + ADP + H(+)</text>
        <dbReference type="Rhea" id="RHEA:18157"/>
        <dbReference type="ChEBI" id="CHEBI:15361"/>
        <dbReference type="ChEBI" id="CHEBI:15378"/>
        <dbReference type="ChEBI" id="CHEBI:30616"/>
        <dbReference type="ChEBI" id="CHEBI:58702"/>
        <dbReference type="ChEBI" id="CHEBI:456216"/>
        <dbReference type="EC" id="2.7.1.40"/>
    </reaction>
</comment>
<keyword evidence="7 13" id="KW-0418">Kinase</keyword>
<keyword evidence="11 16" id="KW-0670">Pyruvate</keyword>
<dbReference type="Proteomes" id="UP000001107">
    <property type="component" value="Chromosome"/>
</dbReference>
<evidence type="ECO:0000256" key="5">
    <source>
        <dbReference type="ARBA" id="ARBA00022723"/>
    </source>
</evidence>
<dbReference type="RefSeq" id="WP_011972722.1">
    <property type="nucleotide sequence ID" value="NC_009634.1"/>
</dbReference>
<protein>
    <recommendedName>
        <fullName evidence="3 12">Pyruvate kinase</fullName>
        <ecNumber evidence="3 12">2.7.1.40</ecNumber>
    </recommendedName>
</protein>
<dbReference type="InterPro" id="IPR018209">
    <property type="entry name" value="Pyrv_Knase_AS"/>
</dbReference>
<gene>
    <name evidence="16" type="ordered locus">Mevan_0916</name>
</gene>
<evidence type="ECO:0000256" key="9">
    <source>
        <dbReference type="ARBA" id="ARBA00022842"/>
    </source>
</evidence>
<dbReference type="AlphaFoldDB" id="A6UQP9"/>
<feature type="domain" description="Pyruvate kinase barrel" evidence="14">
    <location>
        <begin position="8"/>
        <end position="306"/>
    </location>
</feature>
<dbReference type="eggNOG" id="arCOG04120">
    <property type="taxonomic scope" value="Archaea"/>
</dbReference>
<reference evidence="16" key="1">
    <citation type="submission" date="2007-06" db="EMBL/GenBank/DDBJ databases">
        <title>Complete sequence of Methanococcus vannielii SB.</title>
        <authorList>
            <consortium name="US DOE Joint Genome Institute"/>
            <person name="Copeland A."/>
            <person name="Lucas S."/>
            <person name="Lapidus A."/>
            <person name="Barry K."/>
            <person name="Glavina del Rio T."/>
            <person name="Dalin E."/>
            <person name="Tice H."/>
            <person name="Pitluck S."/>
            <person name="Chain P."/>
            <person name="Malfatti S."/>
            <person name="Shin M."/>
            <person name="Vergez L."/>
            <person name="Schmutz J."/>
            <person name="Larimer F."/>
            <person name="Land M."/>
            <person name="Hauser L."/>
            <person name="Kyrpides N."/>
            <person name="Anderson I."/>
            <person name="Sieprawska-Lupa M."/>
            <person name="Whitman W.B."/>
            <person name="Richardson P."/>
        </authorList>
    </citation>
    <scope>NUCLEOTIDE SEQUENCE [LARGE SCALE GENOMIC DNA]</scope>
    <source>
        <strain evidence="16">SB</strain>
    </source>
</reference>
<keyword evidence="5" id="KW-0479">Metal-binding</keyword>
<dbReference type="GO" id="GO:0004743">
    <property type="term" value="F:pyruvate kinase activity"/>
    <property type="evidence" value="ECO:0007669"/>
    <property type="project" value="UniProtKB-UniRule"/>
</dbReference>
<evidence type="ECO:0000313" key="16">
    <source>
        <dbReference type="EMBL" id="ABR54821.1"/>
    </source>
</evidence>
<dbReference type="GeneID" id="5326107"/>
<evidence type="ECO:0000259" key="15">
    <source>
        <dbReference type="Pfam" id="PF02887"/>
    </source>
</evidence>
<feature type="domain" description="Pyruvate kinase C-terminal" evidence="15">
    <location>
        <begin position="338"/>
        <end position="444"/>
    </location>
</feature>
<accession>A6UQP9</accession>
<dbReference type="SUPFAM" id="SSF50800">
    <property type="entry name" value="PK beta-barrel domain-like"/>
    <property type="match status" value="1"/>
</dbReference>
<sequence length="447" mass="50474">MEDISKYRKTKILVTMGPSIERDFSKISDIIDGVRFNMSHAPKAEILEFLEILNKKNISKLMDLKGNKIRIKEVNRDKLFENERVIFGKDIVPNYMPKCIEKGHRILINDGKVVLIVENIENDQIIAKVIVGGILIKNMGVNLPESCFPSTISKEDIENIKFAIENDFEYLALSFVRTKEEIENLKDVIRFYGGKCSVIAKIETKEGLKNISEILDVSDGVMIARGDLGVEIPIEYLPTIQKDIIKLANEKGKLVITATQMLDSMVNNPYPTRAEVTDIANAIFDGTDCLMLSNETTIGKYPIESVKTLDRVSRVSECDISKHRKEFHFEKKTVYAGIAYAVDALYRNLNPKIVITPTTSGKTPLRISKFRFNSPIIALAPTQIVFRKLRLIWGVIPHKIDEIGDVDEVLLISREIAKELVKSGIYIVTLGHPKGEKKTNVIKVENI</sequence>
<dbReference type="InterPro" id="IPR040442">
    <property type="entry name" value="Pyrv_kinase-like_dom_sf"/>
</dbReference>
<dbReference type="EC" id="2.7.1.40" evidence="3 12"/>
<dbReference type="Gene3D" id="3.20.20.60">
    <property type="entry name" value="Phosphoenolpyruvate-binding domains"/>
    <property type="match status" value="1"/>
</dbReference>
<evidence type="ECO:0000256" key="13">
    <source>
        <dbReference type="RuleBase" id="RU000504"/>
    </source>
</evidence>
<proteinExistence type="inferred from homology"/>
<evidence type="ECO:0000256" key="11">
    <source>
        <dbReference type="ARBA" id="ARBA00023317"/>
    </source>
</evidence>
<keyword evidence="9 13" id="KW-0460">Magnesium</keyword>
<dbReference type="NCBIfam" id="TIGR01064">
    <property type="entry name" value="pyruv_kin"/>
    <property type="match status" value="1"/>
</dbReference>
<dbReference type="EMBL" id="CP000742">
    <property type="protein sequence ID" value="ABR54821.1"/>
    <property type="molecule type" value="Genomic_DNA"/>
</dbReference>
<dbReference type="Pfam" id="PF02887">
    <property type="entry name" value="PK_C"/>
    <property type="match status" value="1"/>
</dbReference>
<dbReference type="GO" id="GO:0005524">
    <property type="term" value="F:ATP binding"/>
    <property type="evidence" value="ECO:0007669"/>
    <property type="project" value="UniProtKB-KW"/>
</dbReference>
<evidence type="ECO:0000256" key="7">
    <source>
        <dbReference type="ARBA" id="ARBA00022777"/>
    </source>
</evidence>
<dbReference type="Pfam" id="PF00224">
    <property type="entry name" value="PK"/>
    <property type="match status" value="1"/>
</dbReference>
<evidence type="ECO:0000256" key="3">
    <source>
        <dbReference type="ARBA" id="ARBA00012142"/>
    </source>
</evidence>
<comment type="similarity">
    <text evidence="2 13">Belongs to the pyruvate kinase family.</text>
</comment>
<dbReference type="Gene3D" id="2.40.33.10">
    <property type="entry name" value="PK beta-barrel domain-like"/>
    <property type="match status" value="1"/>
</dbReference>
<evidence type="ECO:0000313" key="17">
    <source>
        <dbReference type="Proteomes" id="UP000001107"/>
    </source>
</evidence>
<evidence type="ECO:0000256" key="12">
    <source>
        <dbReference type="NCBIfam" id="TIGR01064"/>
    </source>
</evidence>
<evidence type="ECO:0000256" key="8">
    <source>
        <dbReference type="ARBA" id="ARBA00022840"/>
    </source>
</evidence>
<dbReference type="SUPFAM" id="SSF52935">
    <property type="entry name" value="PK C-terminal domain-like"/>
    <property type="match status" value="1"/>
</dbReference>
<evidence type="ECO:0000256" key="4">
    <source>
        <dbReference type="ARBA" id="ARBA00022679"/>
    </source>
</evidence>
<keyword evidence="6" id="KW-0547">Nucleotide-binding</keyword>
<dbReference type="SUPFAM" id="SSF51621">
    <property type="entry name" value="Phosphoenolpyruvate/pyruvate domain"/>
    <property type="match status" value="1"/>
</dbReference>
<dbReference type="HOGENOM" id="CLU_015439_0_2_2"/>
<dbReference type="InterPro" id="IPR036918">
    <property type="entry name" value="Pyrv_Knase_C_sf"/>
</dbReference>